<keyword evidence="2" id="KW-0170">Cobalt</keyword>
<dbReference type="SUPFAM" id="SSF52242">
    <property type="entry name" value="Cobalamin (vitamin B12)-binding domain"/>
    <property type="match status" value="1"/>
</dbReference>
<sequence length="211" mass="23686">MITSEFYDNYLQGLLAGNRQHCSGMVEDLLERNIPVQDLYLDLFQRSMYDVGNLWEENKISVAVEHLATSVTESLLSLVYPIIFSAEHNGKKAIISCVANEYHQIGGKMVADILELHGWDGYFLGANTPVDALLKMIADKQPDLVGLSLSISHNMSSLHAIVDRIRTDFPDLPVIVGGQAFRWQGMDIERQHDRVELVSSLTHLQDYIAEA</sequence>
<reference evidence="4 5" key="1">
    <citation type="submission" date="2016-10" db="EMBL/GenBank/DDBJ databases">
        <authorList>
            <person name="de Groot N.N."/>
        </authorList>
    </citation>
    <scope>NUCLEOTIDE SEQUENCE [LARGE SCALE GENOMIC DNA]</scope>
    <source>
        <strain evidence="4 5">ASO4-2</strain>
    </source>
</reference>
<keyword evidence="1" id="KW-0479">Metal-binding</keyword>
<dbReference type="Pfam" id="PF02310">
    <property type="entry name" value="B12-binding"/>
    <property type="match status" value="1"/>
</dbReference>
<feature type="domain" description="B12-binding" evidence="3">
    <location>
        <begin position="90"/>
        <end position="211"/>
    </location>
</feature>
<dbReference type="PROSITE" id="PS51332">
    <property type="entry name" value="B12_BINDING"/>
    <property type="match status" value="1"/>
</dbReference>
<dbReference type="InterPro" id="IPR036594">
    <property type="entry name" value="Meth_synthase_dom"/>
</dbReference>
<dbReference type="InterPro" id="IPR006158">
    <property type="entry name" value="Cobalamin-bd"/>
</dbReference>
<name>A0A1G6DD76_9BACT</name>
<dbReference type="Proteomes" id="UP000198771">
    <property type="component" value="Unassembled WGS sequence"/>
</dbReference>
<dbReference type="Gene3D" id="1.10.1240.10">
    <property type="entry name" value="Methionine synthase domain"/>
    <property type="match status" value="1"/>
</dbReference>
<dbReference type="OrthoDB" id="5498228at2"/>
<accession>A0A1G6DD76</accession>
<dbReference type="GO" id="GO:0046653">
    <property type="term" value="P:tetrahydrofolate metabolic process"/>
    <property type="evidence" value="ECO:0007669"/>
    <property type="project" value="TreeGrafter"/>
</dbReference>
<dbReference type="STRING" id="617002.SAMN05660653_02071"/>
<dbReference type="GO" id="GO:0008705">
    <property type="term" value="F:methionine synthase activity"/>
    <property type="evidence" value="ECO:0007669"/>
    <property type="project" value="TreeGrafter"/>
</dbReference>
<proteinExistence type="predicted"/>
<dbReference type="GO" id="GO:0050667">
    <property type="term" value="P:homocysteine metabolic process"/>
    <property type="evidence" value="ECO:0007669"/>
    <property type="project" value="TreeGrafter"/>
</dbReference>
<dbReference type="EMBL" id="FMXO01000011">
    <property type="protein sequence ID" value="SDB43078.1"/>
    <property type="molecule type" value="Genomic_DNA"/>
</dbReference>
<dbReference type="InterPro" id="IPR050554">
    <property type="entry name" value="Met_Synthase/Corrinoid"/>
</dbReference>
<evidence type="ECO:0000256" key="1">
    <source>
        <dbReference type="ARBA" id="ARBA00022723"/>
    </source>
</evidence>
<dbReference type="PANTHER" id="PTHR45833:SF1">
    <property type="entry name" value="METHIONINE SYNTHASE"/>
    <property type="match status" value="1"/>
</dbReference>
<dbReference type="GO" id="GO:0005829">
    <property type="term" value="C:cytosol"/>
    <property type="evidence" value="ECO:0007669"/>
    <property type="project" value="TreeGrafter"/>
</dbReference>
<dbReference type="AlphaFoldDB" id="A0A1G6DD76"/>
<protein>
    <submittedName>
        <fullName evidence="4">Methanogenic corrinoid protein MtbC1</fullName>
    </submittedName>
</protein>
<dbReference type="PANTHER" id="PTHR45833">
    <property type="entry name" value="METHIONINE SYNTHASE"/>
    <property type="match status" value="1"/>
</dbReference>
<evidence type="ECO:0000256" key="2">
    <source>
        <dbReference type="ARBA" id="ARBA00023285"/>
    </source>
</evidence>
<evidence type="ECO:0000313" key="5">
    <source>
        <dbReference type="Proteomes" id="UP000198771"/>
    </source>
</evidence>
<dbReference type="InterPro" id="IPR036724">
    <property type="entry name" value="Cobalamin-bd_sf"/>
</dbReference>
<dbReference type="InterPro" id="IPR003759">
    <property type="entry name" value="Cbl-bd_cap"/>
</dbReference>
<dbReference type="GO" id="GO:0046872">
    <property type="term" value="F:metal ion binding"/>
    <property type="evidence" value="ECO:0007669"/>
    <property type="project" value="UniProtKB-KW"/>
</dbReference>
<dbReference type="RefSeq" id="WP_092121078.1">
    <property type="nucleotide sequence ID" value="NZ_FMXO01000011.1"/>
</dbReference>
<evidence type="ECO:0000313" key="4">
    <source>
        <dbReference type="EMBL" id="SDB43078.1"/>
    </source>
</evidence>
<gene>
    <name evidence="4" type="ORF">SAMN05660653_02071</name>
</gene>
<organism evidence="4 5">
    <name type="scientific">Desulfonatronum thiosulfatophilum</name>
    <dbReference type="NCBI Taxonomy" id="617002"/>
    <lineage>
        <taxon>Bacteria</taxon>
        <taxon>Pseudomonadati</taxon>
        <taxon>Thermodesulfobacteriota</taxon>
        <taxon>Desulfovibrionia</taxon>
        <taxon>Desulfovibrionales</taxon>
        <taxon>Desulfonatronaceae</taxon>
        <taxon>Desulfonatronum</taxon>
    </lineage>
</organism>
<keyword evidence="5" id="KW-1185">Reference proteome</keyword>
<dbReference type="Gene3D" id="3.40.50.280">
    <property type="entry name" value="Cobalamin-binding domain"/>
    <property type="match status" value="1"/>
</dbReference>
<dbReference type="GO" id="GO:0031419">
    <property type="term" value="F:cobalamin binding"/>
    <property type="evidence" value="ECO:0007669"/>
    <property type="project" value="InterPro"/>
</dbReference>
<evidence type="ECO:0000259" key="3">
    <source>
        <dbReference type="PROSITE" id="PS51332"/>
    </source>
</evidence>
<dbReference type="Pfam" id="PF02607">
    <property type="entry name" value="B12-binding_2"/>
    <property type="match status" value="1"/>
</dbReference>